<evidence type="ECO:0000313" key="3">
    <source>
        <dbReference type="EMBL" id="GAA0779022.1"/>
    </source>
</evidence>
<evidence type="ECO:0000259" key="1">
    <source>
        <dbReference type="Pfam" id="PF04256"/>
    </source>
</evidence>
<sequence>MSKTTRRGYIPRDEKEFVDEYRDKLYKAGEDLLYLLNSGYKIKGASTFVGNHYLLSERQRLALVRGISKSEDIKNRKSKVVTDSLSGKTIHIDGFNTIITLEVALSNSLIIKSMDGTIRDLAGLRGSYSLIDKTDKAIKLIGEKLVEYKVHKAIFYLDKPVSNSGRLKMKILELLESLQFEIEVENINNVDSVLETKENVVSSDAIIIDKCKSWINMNRYIIDDKGLEVNCIDFSKFYFLQGSINVMSEKYDCSCASQ</sequence>
<dbReference type="PANTHER" id="PTHR42252">
    <property type="entry name" value="DUF5616 DOMAIN-CONTAINING PROTEIN"/>
    <property type="match status" value="1"/>
</dbReference>
<gene>
    <name evidence="3" type="ORF">GCM10008908_36890</name>
</gene>
<reference evidence="4" key="1">
    <citation type="journal article" date="2019" name="Int. J. Syst. Evol. Microbiol.">
        <title>The Global Catalogue of Microorganisms (GCM) 10K type strain sequencing project: providing services to taxonomists for standard genome sequencing and annotation.</title>
        <authorList>
            <consortium name="The Broad Institute Genomics Platform"/>
            <consortium name="The Broad Institute Genome Sequencing Center for Infectious Disease"/>
            <person name="Wu L."/>
            <person name="Ma J."/>
        </authorList>
    </citation>
    <scope>NUCLEOTIDE SEQUENCE [LARGE SCALE GENOMIC DNA]</scope>
    <source>
        <strain evidence="4">JCM 1417</strain>
    </source>
</reference>
<dbReference type="EMBL" id="BAAACI010000011">
    <property type="protein sequence ID" value="GAA0779022.1"/>
    <property type="molecule type" value="Genomic_DNA"/>
</dbReference>
<proteinExistence type="predicted"/>
<accession>A0ABP3WBU0</accession>
<dbReference type="Pfam" id="PF04256">
    <property type="entry name" value="DUF434"/>
    <property type="match status" value="1"/>
</dbReference>
<keyword evidence="4" id="KW-1185">Reference proteome</keyword>
<dbReference type="InterPro" id="IPR041652">
    <property type="entry name" value="DUF5616"/>
</dbReference>
<dbReference type="RefSeq" id="WP_343828151.1">
    <property type="nucleotide sequence ID" value="NZ_BAAACI010000011.1"/>
</dbReference>
<protein>
    <submittedName>
        <fullName evidence="3">DUF434 domain-containing protein</fullName>
    </submittedName>
</protein>
<evidence type="ECO:0000259" key="2">
    <source>
        <dbReference type="Pfam" id="PF18481"/>
    </source>
</evidence>
<feature type="domain" description="DUF434" evidence="1">
    <location>
        <begin position="24"/>
        <end position="79"/>
    </location>
</feature>
<dbReference type="Pfam" id="PF18481">
    <property type="entry name" value="DUF5616"/>
    <property type="match status" value="1"/>
</dbReference>
<dbReference type="InterPro" id="IPR007368">
    <property type="entry name" value="DUF434"/>
</dbReference>
<dbReference type="Proteomes" id="UP001501047">
    <property type="component" value="Unassembled WGS sequence"/>
</dbReference>
<organism evidence="3 4">
    <name type="scientific">Clostridium subterminale</name>
    <dbReference type="NCBI Taxonomy" id="1550"/>
    <lineage>
        <taxon>Bacteria</taxon>
        <taxon>Bacillati</taxon>
        <taxon>Bacillota</taxon>
        <taxon>Clostridia</taxon>
        <taxon>Eubacteriales</taxon>
        <taxon>Clostridiaceae</taxon>
        <taxon>Clostridium</taxon>
    </lineage>
</organism>
<feature type="domain" description="DUF5616" evidence="2">
    <location>
        <begin position="83"/>
        <end position="219"/>
    </location>
</feature>
<dbReference type="PANTHER" id="PTHR42252:SF1">
    <property type="entry name" value="DUF434 DOMAIN-CONTAINING PROTEIN"/>
    <property type="match status" value="1"/>
</dbReference>
<evidence type="ECO:0000313" key="4">
    <source>
        <dbReference type="Proteomes" id="UP001501047"/>
    </source>
</evidence>
<comment type="caution">
    <text evidence="3">The sequence shown here is derived from an EMBL/GenBank/DDBJ whole genome shotgun (WGS) entry which is preliminary data.</text>
</comment>
<name>A0ABP3WBU0_CLOSU</name>